<evidence type="ECO:0000256" key="1">
    <source>
        <dbReference type="SAM" id="MobiDB-lite"/>
    </source>
</evidence>
<comment type="caution">
    <text evidence="2">The sequence shown here is derived from an EMBL/GenBank/DDBJ whole genome shotgun (WGS) entry which is preliminary data.</text>
</comment>
<dbReference type="RefSeq" id="XP_029219473.1">
    <property type="nucleotide sequence ID" value="XM_029364765.1"/>
</dbReference>
<protein>
    <submittedName>
        <fullName evidence="2">Uncharacterized protein</fullName>
    </submittedName>
</protein>
<sequence>MELVNSFPHVPSRPPGERGSEADQEGPSAAEVDANVQRAIHLSSLARTLPSPVREGRTAQDVADENEEISKLIAQLRRAQQTTADLIARVKEHGTGRTRPVYTRNFCPSDEGLASIQKMIQANEREEAQLEKTLKQISDPRYMAQLTTQLQKLDSAITRLTRENRRKEGKNKRVGQVLEGEEKGAESFATRLHRELDHLSHEVSSKS</sequence>
<proteinExistence type="predicted"/>
<dbReference type="AlphaFoldDB" id="A0A2A9ME42"/>
<dbReference type="EMBL" id="NWUJ01000005">
    <property type="protein sequence ID" value="PFH35464.1"/>
    <property type="molecule type" value="Genomic_DNA"/>
</dbReference>
<gene>
    <name evidence="2" type="ORF">BESB_063510</name>
</gene>
<feature type="region of interest" description="Disordered" evidence="1">
    <location>
        <begin position="1"/>
        <end position="32"/>
    </location>
</feature>
<dbReference type="VEuPathDB" id="ToxoDB:BESB_063510"/>
<evidence type="ECO:0000313" key="2">
    <source>
        <dbReference type="EMBL" id="PFH35464.1"/>
    </source>
</evidence>
<evidence type="ECO:0000313" key="3">
    <source>
        <dbReference type="Proteomes" id="UP000224006"/>
    </source>
</evidence>
<keyword evidence="3" id="KW-1185">Reference proteome</keyword>
<feature type="region of interest" description="Disordered" evidence="1">
    <location>
        <begin position="161"/>
        <end position="186"/>
    </location>
</feature>
<dbReference type="KEGG" id="bbes:BESB_063510"/>
<organism evidence="2 3">
    <name type="scientific">Besnoitia besnoiti</name>
    <name type="common">Apicomplexan protozoan</name>
    <dbReference type="NCBI Taxonomy" id="94643"/>
    <lineage>
        <taxon>Eukaryota</taxon>
        <taxon>Sar</taxon>
        <taxon>Alveolata</taxon>
        <taxon>Apicomplexa</taxon>
        <taxon>Conoidasida</taxon>
        <taxon>Coccidia</taxon>
        <taxon>Eucoccidiorida</taxon>
        <taxon>Eimeriorina</taxon>
        <taxon>Sarcocystidae</taxon>
        <taxon>Besnoitia</taxon>
    </lineage>
</organism>
<dbReference type="Proteomes" id="UP000224006">
    <property type="component" value="Chromosome V"/>
</dbReference>
<name>A0A2A9ME42_BESBE</name>
<reference evidence="2 3" key="1">
    <citation type="submission" date="2017-09" db="EMBL/GenBank/DDBJ databases">
        <title>Genome sequencing of Besnoitia besnoiti strain Bb-Ger1.</title>
        <authorList>
            <person name="Schares G."/>
            <person name="Venepally P."/>
            <person name="Lorenzi H.A."/>
        </authorList>
    </citation>
    <scope>NUCLEOTIDE SEQUENCE [LARGE SCALE GENOMIC DNA]</scope>
    <source>
        <strain evidence="2 3">Bb-Ger1</strain>
    </source>
</reference>
<dbReference type="GeneID" id="40311279"/>
<accession>A0A2A9ME42</accession>